<sequence>MRTTESAEAAGIRMRRVLATLEDRERDIIELRFGQEMT</sequence>
<keyword evidence="3" id="KW-1185">Reference proteome</keyword>
<dbReference type="RefSeq" id="WP_275935654.1">
    <property type="nucleotide sequence ID" value="NZ_JBHSKI010000012.1"/>
</dbReference>
<comment type="caution">
    <text evidence="2">The sequence shown here is derived from an EMBL/GenBank/DDBJ whole genome shotgun (WGS) entry which is preliminary data.</text>
</comment>
<dbReference type="InterPro" id="IPR036388">
    <property type="entry name" value="WH-like_DNA-bd_sf"/>
</dbReference>
<evidence type="ECO:0000313" key="2">
    <source>
        <dbReference type="EMBL" id="MFC5173733.1"/>
    </source>
</evidence>
<dbReference type="Gene3D" id="1.10.10.10">
    <property type="entry name" value="Winged helix-like DNA-binding domain superfamily/Winged helix DNA-binding domain"/>
    <property type="match status" value="1"/>
</dbReference>
<dbReference type="SUPFAM" id="SSF88659">
    <property type="entry name" value="Sigma3 and sigma4 domains of RNA polymerase sigma factors"/>
    <property type="match status" value="1"/>
</dbReference>
<dbReference type="InterPro" id="IPR007630">
    <property type="entry name" value="RNA_pol_sigma70_r4"/>
</dbReference>
<dbReference type="Proteomes" id="UP001596208">
    <property type="component" value="Unassembled WGS sequence"/>
</dbReference>
<proteinExistence type="predicted"/>
<dbReference type="Pfam" id="PF04545">
    <property type="entry name" value="Sigma70_r4"/>
    <property type="match status" value="1"/>
</dbReference>
<dbReference type="InterPro" id="IPR013324">
    <property type="entry name" value="RNA_pol_sigma_r3/r4-like"/>
</dbReference>
<evidence type="ECO:0000313" key="3">
    <source>
        <dbReference type="Proteomes" id="UP001596208"/>
    </source>
</evidence>
<reference evidence="3" key="1">
    <citation type="journal article" date="2019" name="Int. J. Syst. Evol. Microbiol.">
        <title>The Global Catalogue of Microorganisms (GCM) 10K type strain sequencing project: providing services to taxonomists for standard genome sequencing and annotation.</title>
        <authorList>
            <consortium name="The Broad Institute Genomics Platform"/>
            <consortium name="The Broad Institute Genome Sequencing Center for Infectious Disease"/>
            <person name="Wu L."/>
            <person name="Ma J."/>
        </authorList>
    </citation>
    <scope>NUCLEOTIDE SEQUENCE [LARGE SCALE GENOMIC DNA]</scope>
    <source>
        <strain evidence="3">CGMCC 4.1721</strain>
    </source>
</reference>
<organism evidence="2 3">
    <name type="scientific">Streptomyces mutomycini</name>
    <dbReference type="NCBI Taxonomy" id="284036"/>
    <lineage>
        <taxon>Bacteria</taxon>
        <taxon>Bacillati</taxon>
        <taxon>Actinomycetota</taxon>
        <taxon>Actinomycetes</taxon>
        <taxon>Kitasatosporales</taxon>
        <taxon>Streptomycetaceae</taxon>
        <taxon>Streptomyces</taxon>
    </lineage>
</organism>
<name>A0ABW0B945_9ACTN</name>
<accession>A0ABW0B945</accession>
<protein>
    <submittedName>
        <fullName evidence="2">Sigma factor-like helix-turn-helix DNA-binding protein</fullName>
    </submittedName>
</protein>
<feature type="domain" description="RNA polymerase sigma-70 region 4" evidence="1">
    <location>
        <begin position="17"/>
        <end position="38"/>
    </location>
</feature>
<dbReference type="EMBL" id="JBHSKI010000012">
    <property type="protein sequence ID" value="MFC5173733.1"/>
    <property type="molecule type" value="Genomic_DNA"/>
</dbReference>
<evidence type="ECO:0000259" key="1">
    <source>
        <dbReference type="Pfam" id="PF04545"/>
    </source>
</evidence>
<gene>
    <name evidence="2" type="ORF">ACFPRK_24505</name>
</gene>